<dbReference type="AlphaFoldDB" id="A0A3G1KRL1"/>
<keyword evidence="2" id="KW-1185">Reference proteome</keyword>
<proteinExistence type="predicted"/>
<dbReference type="Pfam" id="PF12675">
    <property type="entry name" value="DUF3795"/>
    <property type="match status" value="1"/>
</dbReference>
<dbReference type="OrthoDB" id="5419848at2"/>
<accession>A0A3G1KRL1</accession>
<organism evidence="1 2">
    <name type="scientific">Formimonas warabiya</name>
    <dbReference type="NCBI Taxonomy" id="1761012"/>
    <lineage>
        <taxon>Bacteria</taxon>
        <taxon>Bacillati</taxon>
        <taxon>Bacillota</taxon>
        <taxon>Clostridia</taxon>
        <taxon>Eubacteriales</taxon>
        <taxon>Peptococcaceae</taxon>
        <taxon>Candidatus Formimonas</taxon>
    </lineage>
</organism>
<evidence type="ECO:0000313" key="2">
    <source>
        <dbReference type="Proteomes" id="UP000323521"/>
    </source>
</evidence>
<dbReference type="EMBL" id="CP017634">
    <property type="protein sequence ID" value="ATW25087.1"/>
    <property type="molecule type" value="Genomic_DNA"/>
</dbReference>
<name>A0A3G1KRL1_FORW1</name>
<gene>
    <name evidence="1" type="ORF">DCMF_10140</name>
</gene>
<protein>
    <recommendedName>
        <fullName evidence="3">DUF3795 domain-containing protein</fullName>
    </recommendedName>
</protein>
<sequence>MSEIREEFIAPCGMNCRLCTANQREKNHCKGCRNERDIRYKTKGSSSCIIKNCPVFQSNKSGFCFECDKFPCQRLKQLDKRYRTKYHMSMLENLKHIEQYGMDEFLHNEEIKWTCRECGNIVCVHKSICLVCKTPFIE</sequence>
<evidence type="ECO:0008006" key="3">
    <source>
        <dbReference type="Google" id="ProtNLM"/>
    </source>
</evidence>
<dbReference type="Proteomes" id="UP000323521">
    <property type="component" value="Chromosome"/>
</dbReference>
<reference evidence="1 2" key="1">
    <citation type="submission" date="2016-10" db="EMBL/GenBank/DDBJ databases">
        <title>Complete Genome Sequence of Peptococcaceae strain DCMF.</title>
        <authorList>
            <person name="Edwards R.J."/>
            <person name="Holland S.I."/>
            <person name="Deshpande N.P."/>
            <person name="Wong Y.K."/>
            <person name="Ertan H."/>
            <person name="Manefield M."/>
            <person name="Russell T.L."/>
            <person name="Lee M.J."/>
        </authorList>
    </citation>
    <scope>NUCLEOTIDE SEQUENCE [LARGE SCALE GENOMIC DNA]</scope>
    <source>
        <strain evidence="1 2">DCMF</strain>
    </source>
</reference>
<dbReference type="InterPro" id="IPR024227">
    <property type="entry name" value="DUF3795"/>
</dbReference>
<evidence type="ECO:0000313" key="1">
    <source>
        <dbReference type="EMBL" id="ATW25087.1"/>
    </source>
</evidence>
<dbReference type="KEGG" id="fwa:DCMF_10140"/>
<dbReference type="RefSeq" id="WP_148134331.1">
    <property type="nucleotide sequence ID" value="NZ_CP017634.1"/>
</dbReference>